<feature type="compositionally biased region" description="Basic and acidic residues" evidence="1">
    <location>
        <begin position="91"/>
        <end position="111"/>
    </location>
</feature>
<sequence length="289" mass="31784">AGAFVLWPAARPGLPARRGVRARAAGARPARRAGCRGRQRAPLLAPLLHAVRRDHARRVHPRDDRDHPGRPPPGAAAAEPAHAGEPGHPAQRGDRARGGRARVDRDRRDAVRGGSHRRQRAHGRARAPRHRGRAHRGRHGGGGQGGGRPRAPLRHRRHQRARLQAAARAARGRRLPVVPLGPHGGGVRRGGRRHGRDRALVARRHPLHRDGPVRWRRPRRRVAHVQQQALGERRARGRRGGHVRGAEGGALPPHSPRQPRGPLVPEREPRPRPERRPGAQARPGARLSL</sequence>
<feature type="compositionally biased region" description="Basic residues" evidence="1">
    <location>
        <begin position="50"/>
        <end position="60"/>
    </location>
</feature>
<name>A0A6J4LTX4_9BACT</name>
<feature type="region of interest" description="Disordered" evidence="1">
    <location>
        <begin position="176"/>
        <end position="196"/>
    </location>
</feature>
<feature type="compositionally biased region" description="Basic residues" evidence="1">
    <location>
        <begin position="29"/>
        <end position="39"/>
    </location>
</feature>
<evidence type="ECO:0000313" key="2">
    <source>
        <dbReference type="EMBL" id="CAA9341576.1"/>
    </source>
</evidence>
<feature type="compositionally biased region" description="Low complexity" evidence="1">
    <location>
        <begin position="278"/>
        <end position="289"/>
    </location>
</feature>
<dbReference type="AlphaFoldDB" id="A0A6J4LTX4"/>
<gene>
    <name evidence="2" type="ORF">AVDCRST_MAG40-2425</name>
</gene>
<reference evidence="2" key="1">
    <citation type="submission" date="2020-02" db="EMBL/GenBank/DDBJ databases">
        <authorList>
            <person name="Meier V. D."/>
        </authorList>
    </citation>
    <scope>NUCLEOTIDE SEQUENCE</scope>
    <source>
        <strain evidence="2">AVDCRST_MAG40</strain>
    </source>
</reference>
<feature type="non-terminal residue" evidence="2">
    <location>
        <position position="289"/>
    </location>
</feature>
<protein>
    <submittedName>
        <fullName evidence="2">Uncharacterized protein</fullName>
    </submittedName>
</protein>
<feature type="compositionally biased region" description="Basic residues" evidence="1">
    <location>
        <begin position="114"/>
        <end position="139"/>
    </location>
</feature>
<feature type="compositionally biased region" description="Low complexity" evidence="1">
    <location>
        <begin position="75"/>
        <end position="90"/>
    </location>
</feature>
<feature type="compositionally biased region" description="Low complexity" evidence="1">
    <location>
        <begin position="17"/>
        <end position="28"/>
    </location>
</feature>
<feature type="region of interest" description="Disordered" evidence="1">
    <location>
        <begin position="225"/>
        <end position="289"/>
    </location>
</feature>
<evidence type="ECO:0000256" key="1">
    <source>
        <dbReference type="SAM" id="MobiDB-lite"/>
    </source>
</evidence>
<feature type="compositionally biased region" description="Basic and acidic residues" evidence="1">
    <location>
        <begin position="265"/>
        <end position="277"/>
    </location>
</feature>
<feature type="non-terminal residue" evidence="2">
    <location>
        <position position="1"/>
    </location>
</feature>
<feature type="region of interest" description="Disordered" evidence="1">
    <location>
        <begin position="17"/>
        <end position="154"/>
    </location>
</feature>
<accession>A0A6J4LTX4</accession>
<proteinExistence type="predicted"/>
<dbReference type="EMBL" id="CADCTX010000697">
    <property type="protein sequence ID" value="CAA9341576.1"/>
    <property type="molecule type" value="Genomic_DNA"/>
</dbReference>
<organism evidence="2">
    <name type="scientific">uncultured Gemmatimonadaceae bacterium</name>
    <dbReference type="NCBI Taxonomy" id="246130"/>
    <lineage>
        <taxon>Bacteria</taxon>
        <taxon>Pseudomonadati</taxon>
        <taxon>Gemmatimonadota</taxon>
        <taxon>Gemmatimonadia</taxon>
        <taxon>Gemmatimonadales</taxon>
        <taxon>Gemmatimonadaceae</taxon>
        <taxon>environmental samples</taxon>
    </lineage>
</organism>